<dbReference type="Proteomes" id="UP001182556">
    <property type="component" value="Unassembled WGS sequence"/>
</dbReference>
<dbReference type="InterPro" id="IPR022669">
    <property type="entry name" value="Ribosomal_uL2_C"/>
</dbReference>
<dbReference type="InterPro" id="IPR008991">
    <property type="entry name" value="Translation_prot_SH3-like_sf"/>
</dbReference>
<dbReference type="PANTHER" id="PTHR13691:SF5">
    <property type="entry name" value="LARGE RIBOSOMAL SUBUNIT PROTEIN UL2M"/>
    <property type="match status" value="1"/>
</dbReference>
<name>A0AAD9FPG0_PAPLA</name>
<feature type="compositionally biased region" description="Basic residues" evidence="4">
    <location>
        <begin position="381"/>
        <end position="408"/>
    </location>
</feature>
<dbReference type="SUPFAM" id="SSF50104">
    <property type="entry name" value="Translation proteins SH3-like domain"/>
    <property type="match status" value="1"/>
</dbReference>
<accession>A0AAD9FPG0</accession>
<dbReference type="GO" id="GO:0005762">
    <property type="term" value="C:mitochondrial large ribosomal subunit"/>
    <property type="evidence" value="ECO:0007669"/>
    <property type="project" value="TreeGrafter"/>
</dbReference>
<feature type="region of interest" description="Disordered" evidence="4">
    <location>
        <begin position="370"/>
        <end position="435"/>
    </location>
</feature>
<protein>
    <submittedName>
        <fullName evidence="7">Ribosomal protein L2</fullName>
    </submittedName>
</protein>
<evidence type="ECO:0000256" key="4">
    <source>
        <dbReference type="SAM" id="MobiDB-lite"/>
    </source>
</evidence>
<dbReference type="Pfam" id="PF00181">
    <property type="entry name" value="Ribosomal_L2_N"/>
    <property type="match status" value="1"/>
</dbReference>
<feature type="domain" description="Large ribosomal subunit protein uL2 C-terminal" evidence="5">
    <location>
        <begin position="244"/>
        <end position="400"/>
    </location>
</feature>
<keyword evidence="8" id="KW-1185">Reference proteome</keyword>
<dbReference type="Gene3D" id="2.40.50.140">
    <property type="entry name" value="Nucleic acid-binding proteins"/>
    <property type="match status" value="1"/>
</dbReference>
<proteinExistence type="inferred from homology"/>
<dbReference type="GO" id="GO:0003723">
    <property type="term" value="F:RNA binding"/>
    <property type="evidence" value="ECO:0007669"/>
    <property type="project" value="TreeGrafter"/>
</dbReference>
<sequence length="435" mass="47594">MTALRTASSAFRQSISRASLASTSTAGIRAYATSQENASEPTFGTTTTRINVGAEIRRYDGKGVPRLNSTRNRISIHHSHLWNKGPFKHLTIPKRKTGGRDQTGHITTRFIGGGHKRRLRTVDFWRLYPGVHDVIRIEFDPGRSAHIALIRRRQGTSDMTAEELEKWAEERAEESKFKVPRQAALSQKAGWSYIIAPDGLRAGDTVQSFRRGIPDGLVDGWTNNPQNGEEVSPRALGLLRTATLKPGNVLPLYLIPPGQIIHNISFTADGKAKAARSAGCSAQVVAHHNKDGEALGGLEVLTMGSQYDEFGNLSKQRGWVLVKMSSGEVRKFSPGAVASVGTVSNKEWQHINLGKAGRARNLGRRPAVRGVAKNATDHPHGGGKGKGKGGKQAHSWKGKLARGVRTRRPYPMDKHGNRMVVTQRPRGPHSGQRKK</sequence>
<dbReference type="InterPro" id="IPR022666">
    <property type="entry name" value="Ribosomal_uL2_RNA-bd_dom"/>
</dbReference>
<dbReference type="PROSITE" id="PS00467">
    <property type="entry name" value="RIBOSOMAL_L2"/>
    <property type="match status" value="1"/>
</dbReference>
<evidence type="ECO:0000259" key="6">
    <source>
        <dbReference type="SMART" id="SM01383"/>
    </source>
</evidence>
<dbReference type="InterPro" id="IPR002171">
    <property type="entry name" value="Ribosomal_uL2"/>
</dbReference>
<reference evidence="7" key="1">
    <citation type="submission" date="2023-02" db="EMBL/GenBank/DDBJ databases">
        <title>Identification and recombinant expression of a fungal hydrolase from Papiliotrema laurentii that hydrolyzes apple cutin and clears colloidal polyester polyurethane.</title>
        <authorList>
            <consortium name="DOE Joint Genome Institute"/>
            <person name="Roman V.A."/>
            <person name="Bojanowski C."/>
            <person name="Crable B.R."/>
            <person name="Wagner D.N."/>
            <person name="Hung C.S."/>
            <person name="Nadeau L.J."/>
            <person name="Schratz L."/>
            <person name="Haridas S."/>
            <person name="Pangilinan J."/>
            <person name="Lipzen A."/>
            <person name="Na H."/>
            <person name="Yan M."/>
            <person name="Ng V."/>
            <person name="Grigoriev I.V."/>
            <person name="Spatafora J.W."/>
            <person name="Barlow D."/>
            <person name="Biffinger J."/>
            <person name="Kelley-Loughnane N."/>
            <person name="Varaljay V.A."/>
            <person name="Crookes-Goodson W.J."/>
        </authorList>
    </citation>
    <scope>NUCLEOTIDE SEQUENCE</scope>
    <source>
        <strain evidence="7">5307AH</strain>
    </source>
</reference>
<dbReference type="PANTHER" id="PTHR13691">
    <property type="entry name" value="RIBOSOMAL PROTEIN L2"/>
    <property type="match status" value="1"/>
</dbReference>
<dbReference type="SMART" id="SM01382">
    <property type="entry name" value="Ribosomal_L2_C"/>
    <property type="match status" value="1"/>
</dbReference>
<dbReference type="EMBL" id="JAODAN010000006">
    <property type="protein sequence ID" value="KAK1923546.1"/>
    <property type="molecule type" value="Genomic_DNA"/>
</dbReference>
<keyword evidence="3" id="KW-0687">Ribonucleoprotein</keyword>
<dbReference type="Gene3D" id="4.10.950.10">
    <property type="entry name" value="Ribosomal protein L2, domain 3"/>
    <property type="match status" value="1"/>
</dbReference>
<evidence type="ECO:0000259" key="5">
    <source>
        <dbReference type="SMART" id="SM01382"/>
    </source>
</evidence>
<organism evidence="7 8">
    <name type="scientific">Papiliotrema laurentii</name>
    <name type="common">Cryptococcus laurentii</name>
    <dbReference type="NCBI Taxonomy" id="5418"/>
    <lineage>
        <taxon>Eukaryota</taxon>
        <taxon>Fungi</taxon>
        <taxon>Dikarya</taxon>
        <taxon>Basidiomycota</taxon>
        <taxon>Agaricomycotina</taxon>
        <taxon>Tremellomycetes</taxon>
        <taxon>Tremellales</taxon>
        <taxon>Rhynchogastremaceae</taxon>
        <taxon>Papiliotrema</taxon>
    </lineage>
</organism>
<dbReference type="GO" id="GO:0003735">
    <property type="term" value="F:structural constituent of ribosome"/>
    <property type="evidence" value="ECO:0007669"/>
    <property type="project" value="InterPro"/>
</dbReference>
<gene>
    <name evidence="7" type="ORF">DB88DRAFT_491589</name>
</gene>
<dbReference type="Gene3D" id="2.30.30.30">
    <property type="match status" value="1"/>
</dbReference>
<dbReference type="SUPFAM" id="SSF50249">
    <property type="entry name" value="Nucleic acid-binding proteins"/>
    <property type="match status" value="1"/>
</dbReference>
<evidence type="ECO:0000313" key="7">
    <source>
        <dbReference type="EMBL" id="KAK1923546.1"/>
    </source>
</evidence>
<dbReference type="InterPro" id="IPR012340">
    <property type="entry name" value="NA-bd_OB-fold"/>
</dbReference>
<evidence type="ECO:0000256" key="1">
    <source>
        <dbReference type="ARBA" id="ARBA00005636"/>
    </source>
</evidence>
<comment type="caution">
    <text evidence="7">The sequence shown here is derived from an EMBL/GenBank/DDBJ whole genome shotgun (WGS) entry which is preliminary data.</text>
</comment>
<comment type="similarity">
    <text evidence="1">Belongs to the universal ribosomal protein uL2 family.</text>
</comment>
<dbReference type="AlphaFoldDB" id="A0AAD9FPG0"/>
<dbReference type="Pfam" id="PF03947">
    <property type="entry name" value="Ribosomal_L2_C"/>
    <property type="match status" value="1"/>
</dbReference>
<dbReference type="GO" id="GO:0032543">
    <property type="term" value="P:mitochondrial translation"/>
    <property type="evidence" value="ECO:0007669"/>
    <property type="project" value="TreeGrafter"/>
</dbReference>
<keyword evidence="2 7" id="KW-0689">Ribosomal protein</keyword>
<evidence type="ECO:0000313" key="8">
    <source>
        <dbReference type="Proteomes" id="UP001182556"/>
    </source>
</evidence>
<evidence type="ECO:0000256" key="2">
    <source>
        <dbReference type="ARBA" id="ARBA00022980"/>
    </source>
</evidence>
<dbReference type="InterPro" id="IPR014726">
    <property type="entry name" value="Ribosomal_uL2_dom3"/>
</dbReference>
<dbReference type="InterPro" id="IPR022671">
    <property type="entry name" value="Ribosomal_uL2_CS"/>
</dbReference>
<dbReference type="InterPro" id="IPR014722">
    <property type="entry name" value="Rib_uL2_dom2"/>
</dbReference>
<evidence type="ECO:0000256" key="3">
    <source>
        <dbReference type="ARBA" id="ARBA00023274"/>
    </source>
</evidence>
<feature type="domain" description="Large ribosomal subunit protein uL2 RNA-binding" evidence="6">
    <location>
        <begin position="99"/>
        <end position="208"/>
    </location>
</feature>
<dbReference type="SMART" id="SM01383">
    <property type="entry name" value="Ribosomal_L2"/>
    <property type="match status" value="1"/>
</dbReference>